<evidence type="ECO:0000313" key="10">
    <source>
        <dbReference type="EMBL" id="AJP47626.1"/>
    </source>
</evidence>
<dbReference type="PROSITE" id="PS00570">
    <property type="entry name" value="RING_HYDROXYL_ALPHA"/>
    <property type="match status" value="1"/>
</dbReference>
<dbReference type="GO" id="GO:0051213">
    <property type="term" value="F:dioxygenase activity"/>
    <property type="evidence" value="ECO:0007669"/>
    <property type="project" value="UniProtKB-KW"/>
</dbReference>
<dbReference type="KEGG" id="rbu:PG1C_02395"/>
<keyword evidence="7" id="KW-0411">Iron-sulfur</keyword>
<reference evidence="10 11" key="1">
    <citation type="journal article" date="2015" name="Genome Announc.">
        <title>Complete Genome Sequence of a Novel Bacterium within the Family Rhodocyclaceae That Degrades Polycyclic Aromatic Hydrocarbons.</title>
        <authorList>
            <person name="Singleton D.R."/>
            <person name="Dickey A.N."/>
            <person name="Scholl E.H."/>
            <person name="Wright F.A."/>
            <person name="Aitken M.D."/>
        </authorList>
    </citation>
    <scope>NUCLEOTIDE SEQUENCE [LARGE SCALE GENOMIC DNA]</scope>
    <source>
        <strain evidence="11">PG1-Ca6</strain>
    </source>
</reference>
<evidence type="ECO:0000256" key="2">
    <source>
        <dbReference type="ARBA" id="ARBA00022714"/>
    </source>
</evidence>
<comment type="similarity">
    <text evidence="1">Belongs to the bacterial ring-hydroxylating dioxygenase alpha subunit family.</text>
</comment>
<dbReference type="InterPro" id="IPR036922">
    <property type="entry name" value="Rieske_2Fe-2S_sf"/>
</dbReference>
<feature type="domain" description="Rieske" evidence="9">
    <location>
        <begin position="40"/>
        <end position="138"/>
    </location>
</feature>
<dbReference type="GO" id="GO:0005506">
    <property type="term" value="F:iron ion binding"/>
    <property type="evidence" value="ECO:0007669"/>
    <property type="project" value="InterPro"/>
</dbReference>
<keyword evidence="2" id="KW-0001">2Fe-2S</keyword>
<dbReference type="Pfam" id="PF00355">
    <property type="entry name" value="Rieske"/>
    <property type="match status" value="1"/>
</dbReference>
<dbReference type="HOGENOM" id="CLU_026244_4_0_4"/>
<keyword evidence="3" id="KW-0479">Metal-binding</keyword>
<dbReference type="RefSeq" id="WP_202635856.1">
    <property type="nucleotide sequence ID" value="NZ_CP010554.1"/>
</dbReference>
<evidence type="ECO:0000256" key="1">
    <source>
        <dbReference type="ARBA" id="ARBA00008751"/>
    </source>
</evidence>
<evidence type="ECO:0000256" key="5">
    <source>
        <dbReference type="ARBA" id="ARBA00023002"/>
    </source>
</evidence>
<dbReference type="PROSITE" id="PS51296">
    <property type="entry name" value="RIESKE"/>
    <property type="match status" value="1"/>
</dbReference>
<keyword evidence="11" id="KW-1185">Reference proteome</keyword>
<keyword evidence="6" id="KW-0408">Iron</keyword>
<keyword evidence="5" id="KW-0560">Oxidoreductase</keyword>
<dbReference type="GO" id="GO:0051537">
    <property type="term" value="F:2 iron, 2 sulfur cluster binding"/>
    <property type="evidence" value="ECO:0007669"/>
    <property type="project" value="UniProtKB-KW"/>
</dbReference>
<dbReference type="Gene3D" id="3.90.380.10">
    <property type="entry name" value="Naphthalene 1,2-dioxygenase Alpha Subunit, Chain A, domain 1"/>
    <property type="match status" value="1"/>
</dbReference>
<keyword evidence="8" id="KW-0520">NAD</keyword>
<dbReference type="SUPFAM" id="SSF50022">
    <property type="entry name" value="ISP domain"/>
    <property type="match status" value="1"/>
</dbReference>
<evidence type="ECO:0000256" key="6">
    <source>
        <dbReference type="ARBA" id="ARBA00023004"/>
    </source>
</evidence>
<evidence type="ECO:0000259" key="9">
    <source>
        <dbReference type="PROSITE" id="PS51296"/>
    </source>
</evidence>
<dbReference type="InterPro" id="IPR017941">
    <property type="entry name" value="Rieske_2Fe-2S"/>
</dbReference>
<evidence type="ECO:0000256" key="7">
    <source>
        <dbReference type="ARBA" id="ARBA00023014"/>
    </source>
</evidence>
<dbReference type="PANTHER" id="PTHR43756">
    <property type="entry name" value="CHOLINE MONOOXYGENASE, CHLOROPLASTIC"/>
    <property type="match status" value="1"/>
</dbReference>
<evidence type="ECO:0000256" key="3">
    <source>
        <dbReference type="ARBA" id="ARBA00022723"/>
    </source>
</evidence>
<evidence type="ECO:0000256" key="8">
    <source>
        <dbReference type="ARBA" id="ARBA00023027"/>
    </source>
</evidence>
<dbReference type="Pfam" id="PF00848">
    <property type="entry name" value="Ring_hydroxyl_A"/>
    <property type="match status" value="1"/>
</dbReference>
<dbReference type="Proteomes" id="UP000061603">
    <property type="component" value="Chromosome"/>
</dbReference>
<dbReference type="PRINTS" id="PR00090">
    <property type="entry name" value="RNGDIOXGNASE"/>
</dbReference>
<dbReference type="STRING" id="1565605.PG1C_02395"/>
<protein>
    <submittedName>
        <fullName evidence="10">Aromatic-ring-hydroxylating dioxygenase</fullName>
    </submittedName>
</protein>
<dbReference type="EMBL" id="CP010554">
    <property type="protein sequence ID" value="AJP47626.1"/>
    <property type="molecule type" value="Genomic_DNA"/>
</dbReference>
<dbReference type="SUPFAM" id="SSF55961">
    <property type="entry name" value="Bet v1-like"/>
    <property type="match status" value="1"/>
</dbReference>
<dbReference type="InterPro" id="IPR015881">
    <property type="entry name" value="ARHD_Rieske_2Fe_2S"/>
</dbReference>
<name>A0A0C5JJX7_9PROT</name>
<dbReference type="AlphaFoldDB" id="A0A0C5JJX7"/>
<evidence type="ECO:0000313" key="11">
    <source>
        <dbReference type="Proteomes" id="UP000061603"/>
    </source>
</evidence>
<keyword evidence="4 10" id="KW-0223">Dioxygenase</keyword>
<dbReference type="PANTHER" id="PTHR43756:SF1">
    <property type="entry name" value="3-PHENYLPROPIONATE_CINNAMIC ACID DIOXYGENASE SUBUNIT ALPHA"/>
    <property type="match status" value="1"/>
</dbReference>
<dbReference type="InterPro" id="IPR015879">
    <property type="entry name" value="Ring_hydroxy_dOase_asu_C_dom"/>
</dbReference>
<sequence length="458" mass="50601">MTSFNYQELIDSEQALQKRSIFWDPAIYEEELKQIFNRCWLFLGHESQIPQHGDFIRTYMGEDDIIVVRGKDKVVRAFLNACTHRGNKVCQAEGGNTRSFTCSYHGWSYNTEGELAGVPLEKEIYDNLDRERFGLVPVAHVESYKGLLFGCFSESAPSLVEYLGDIAWYIDVVTDSAQGGLEIVGAPYRTEIPGNWKLPVENAIGDGYHVAWAHAGAMSVVGALGHGRSDNVLGISANNSGVDQSAAIEVVMNTHTVLTTLDGQSGYALYDHPEPVLAHLEKNRPSVIEKLGELRGRQLYGSETHIGVFPNLQIIQGLNFIRIIHPKGPGKFEVWTYAMCERDMPDATKGVIHDHVRQTFGPAGLLEGDDGDFVEAITHSAAGYATRQLKGFLGMGMGRKAAWDGPGEASPGLVNEACQRGFYDQWRRAMEAHNAHEIIGQTEPTAPLTSILREVRHG</sequence>
<proteinExistence type="inferred from homology"/>
<evidence type="ECO:0000256" key="4">
    <source>
        <dbReference type="ARBA" id="ARBA00022964"/>
    </source>
</evidence>
<dbReference type="PATRIC" id="fig|1565605.3.peg.502"/>
<organism evidence="10 11">
    <name type="scientific">Rugosibacter aromaticivorans</name>
    <dbReference type="NCBI Taxonomy" id="1565605"/>
    <lineage>
        <taxon>Bacteria</taxon>
        <taxon>Pseudomonadati</taxon>
        <taxon>Pseudomonadota</taxon>
        <taxon>Betaproteobacteria</taxon>
        <taxon>Nitrosomonadales</taxon>
        <taxon>Sterolibacteriaceae</taxon>
        <taxon>Rugosibacter</taxon>
    </lineage>
</organism>
<dbReference type="InterPro" id="IPR001663">
    <property type="entry name" value="Rng_hydr_dOase-A"/>
</dbReference>
<accession>A0A0C5JJX7</accession>
<dbReference type="Gene3D" id="2.102.10.10">
    <property type="entry name" value="Rieske [2Fe-2S] iron-sulphur domain"/>
    <property type="match status" value="1"/>
</dbReference>
<gene>
    <name evidence="10" type="ORF">PG1C_02395</name>
</gene>